<reference evidence="3" key="1">
    <citation type="submission" date="2017-02" db="EMBL/GenBank/DDBJ databases">
        <authorList>
            <person name="Varghese N."/>
            <person name="Submissions S."/>
        </authorList>
    </citation>
    <scope>NUCLEOTIDE SEQUENCE [LARGE SCALE GENOMIC DNA]</scope>
    <source>
        <strain evidence="3">ATCC BAA-34</strain>
    </source>
</reference>
<feature type="domain" description="Methyltransferase" evidence="1">
    <location>
        <begin position="52"/>
        <end position="163"/>
    </location>
</feature>
<evidence type="ECO:0000259" key="1">
    <source>
        <dbReference type="Pfam" id="PF13679"/>
    </source>
</evidence>
<proteinExistence type="predicted"/>
<evidence type="ECO:0000313" key="2">
    <source>
        <dbReference type="EMBL" id="SJZ85355.1"/>
    </source>
</evidence>
<dbReference type="GO" id="GO:0032259">
    <property type="term" value="P:methylation"/>
    <property type="evidence" value="ECO:0007669"/>
    <property type="project" value="UniProtKB-KW"/>
</dbReference>
<dbReference type="Proteomes" id="UP000190102">
    <property type="component" value="Unassembled WGS sequence"/>
</dbReference>
<dbReference type="Pfam" id="PF13679">
    <property type="entry name" value="Methyltransf_32"/>
    <property type="match status" value="1"/>
</dbReference>
<organism evidence="2 3">
    <name type="scientific">Trichlorobacter thiogenes</name>
    <dbReference type="NCBI Taxonomy" id="115783"/>
    <lineage>
        <taxon>Bacteria</taxon>
        <taxon>Pseudomonadati</taxon>
        <taxon>Thermodesulfobacteriota</taxon>
        <taxon>Desulfuromonadia</taxon>
        <taxon>Geobacterales</taxon>
        <taxon>Geobacteraceae</taxon>
        <taxon>Trichlorobacter</taxon>
    </lineage>
</organism>
<keyword evidence="3" id="KW-1185">Reference proteome</keyword>
<dbReference type="GO" id="GO:0008168">
    <property type="term" value="F:methyltransferase activity"/>
    <property type="evidence" value="ECO:0007669"/>
    <property type="project" value="UniProtKB-KW"/>
</dbReference>
<name>A0A1T4P1F6_9BACT</name>
<keyword evidence="2" id="KW-0808">Transferase</keyword>
<dbReference type="AlphaFoldDB" id="A0A1T4P1F6"/>
<dbReference type="GO" id="GO:0005737">
    <property type="term" value="C:cytoplasm"/>
    <property type="evidence" value="ECO:0007669"/>
    <property type="project" value="TreeGrafter"/>
</dbReference>
<dbReference type="EMBL" id="FUWR01000008">
    <property type="protein sequence ID" value="SJZ85355.1"/>
    <property type="molecule type" value="Genomic_DNA"/>
</dbReference>
<accession>A0A1T4P1F6</accession>
<dbReference type="RefSeq" id="WP_078790127.1">
    <property type="nucleotide sequence ID" value="NZ_FUWR01000008.1"/>
</dbReference>
<evidence type="ECO:0000313" key="3">
    <source>
        <dbReference type="Proteomes" id="UP000190102"/>
    </source>
</evidence>
<sequence>MDRSSRNYLNTRHLDRFTGDSLFNRIARSVCAAGCLPRKELYEAWEVARRVRRRFRGGRVVDLACGHGLLAQILLLLDDSSPEALAVDLRIPESAGTLAAALEATWPRLRGRVCFEQADMGQVALTPDDLIVSVHACGGLTDRVLDRAIAAGARVAVLPCCHNLDQGDLGGLEGWLDGSLAIDATRAARLRAHGYRVYTQTIPSDITPKNRLLLAEPTCRAK</sequence>
<dbReference type="OrthoDB" id="5416257at2"/>
<dbReference type="PANTHER" id="PTHR13369:SF0">
    <property type="entry name" value="GLUTATHIONE S-TRANSFERASE C-TERMINAL DOMAIN-CONTAINING PROTEIN"/>
    <property type="match status" value="1"/>
</dbReference>
<dbReference type="Gene3D" id="3.40.50.150">
    <property type="entry name" value="Vaccinia Virus protein VP39"/>
    <property type="match status" value="1"/>
</dbReference>
<keyword evidence="2" id="KW-0489">Methyltransferase</keyword>
<dbReference type="InterPro" id="IPR029063">
    <property type="entry name" value="SAM-dependent_MTases_sf"/>
</dbReference>
<dbReference type="PANTHER" id="PTHR13369">
    <property type="match status" value="1"/>
</dbReference>
<gene>
    <name evidence="2" type="ORF">SAMN02745119_01829</name>
</gene>
<protein>
    <submittedName>
        <fullName evidence="2">Methyltransferase domain-containing protein</fullName>
    </submittedName>
</protein>
<dbReference type="SUPFAM" id="SSF53335">
    <property type="entry name" value="S-adenosyl-L-methionine-dependent methyltransferases"/>
    <property type="match status" value="1"/>
</dbReference>
<dbReference type="InterPro" id="IPR025714">
    <property type="entry name" value="Methyltranfer_dom"/>
</dbReference>
<dbReference type="STRING" id="115783.SAMN02745119_01829"/>